<feature type="region of interest" description="Disordered" evidence="1">
    <location>
        <begin position="11"/>
        <end position="33"/>
    </location>
</feature>
<organism evidence="3 4">
    <name type="scientific">Streptodolium elevatio</name>
    <dbReference type="NCBI Taxonomy" id="3157996"/>
    <lineage>
        <taxon>Bacteria</taxon>
        <taxon>Bacillati</taxon>
        <taxon>Actinomycetota</taxon>
        <taxon>Actinomycetes</taxon>
        <taxon>Kitasatosporales</taxon>
        <taxon>Streptomycetaceae</taxon>
        <taxon>Streptodolium</taxon>
    </lineage>
</organism>
<evidence type="ECO:0000256" key="1">
    <source>
        <dbReference type="SAM" id="MobiDB-lite"/>
    </source>
</evidence>
<dbReference type="Gene3D" id="3.30.70.100">
    <property type="match status" value="1"/>
</dbReference>
<dbReference type="SMART" id="SM00886">
    <property type="entry name" value="Dabb"/>
    <property type="match status" value="1"/>
</dbReference>
<reference evidence="3 4" key="1">
    <citation type="submission" date="2024-06" db="EMBL/GenBank/DDBJ databases">
        <title>The Natural Products Discovery Center: Release of the First 8490 Sequenced Strains for Exploring Actinobacteria Biosynthetic Diversity.</title>
        <authorList>
            <person name="Kalkreuter E."/>
            <person name="Kautsar S.A."/>
            <person name="Yang D."/>
            <person name="Bader C.D."/>
            <person name="Teijaro C.N."/>
            <person name="Fluegel L."/>
            <person name="Davis C.M."/>
            <person name="Simpson J.R."/>
            <person name="Lauterbach L."/>
            <person name="Steele A.D."/>
            <person name="Gui C."/>
            <person name="Meng S."/>
            <person name="Li G."/>
            <person name="Viehrig K."/>
            <person name="Ye F."/>
            <person name="Su P."/>
            <person name="Kiefer A.F."/>
            <person name="Nichols A."/>
            <person name="Cepeda A.J."/>
            <person name="Yan W."/>
            <person name="Fan B."/>
            <person name="Jiang Y."/>
            <person name="Adhikari A."/>
            <person name="Zheng C.-J."/>
            <person name="Schuster L."/>
            <person name="Cowan T.M."/>
            <person name="Smanski M.J."/>
            <person name="Chevrette M.G."/>
            <person name="De Carvalho L.P.S."/>
            <person name="Shen B."/>
        </authorList>
    </citation>
    <scope>NUCLEOTIDE SEQUENCE [LARGE SCALE GENOMIC DNA]</scope>
    <source>
        <strain evidence="3 4">NPDC048946</strain>
    </source>
</reference>
<dbReference type="Pfam" id="PF07876">
    <property type="entry name" value="Dabb"/>
    <property type="match status" value="1"/>
</dbReference>
<dbReference type="RefSeq" id="WP_358351264.1">
    <property type="nucleotide sequence ID" value="NZ_JBEZFP010000015.1"/>
</dbReference>
<dbReference type="PROSITE" id="PS51502">
    <property type="entry name" value="S_R_A_B_BARREL"/>
    <property type="match status" value="1"/>
</dbReference>
<name>A0ABV3DCT8_9ACTN</name>
<dbReference type="SUPFAM" id="SSF54909">
    <property type="entry name" value="Dimeric alpha+beta barrel"/>
    <property type="match status" value="1"/>
</dbReference>
<dbReference type="EMBL" id="JBEZFP010000015">
    <property type="protein sequence ID" value="MEU8133570.1"/>
    <property type="molecule type" value="Genomic_DNA"/>
</dbReference>
<sequence>MTRWVALAPAETPVPDGAVGGPDLPGSVGGTGATWDCTGDRPPPGASEAVALVPVRAKAVPLDGRRVKRTLLLTVRAGADADAVARFEADLMAMPDHITTIRGWALSRVDQDRTPSAWTHVWEQEFADVEGLTGEYLTHPYHWTYVDRWFDGEVPGSIVEPRLAHLFRWTDGPVLGL</sequence>
<proteinExistence type="predicted"/>
<evidence type="ECO:0000313" key="3">
    <source>
        <dbReference type="EMBL" id="MEU8133570.1"/>
    </source>
</evidence>
<keyword evidence="4" id="KW-1185">Reference proteome</keyword>
<dbReference type="Proteomes" id="UP001551482">
    <property type="component" value="Unassembled WGS sequence"/>
</dbReference>
<protein>
    <submittedName>
        <fullName evidence="3">Dabb family protein</fullName>
    </submittedName>
</protein>
<dbReference type="InterPro" id="IPR011008">
    <property type="entry name" value="Dimeric_a/b-barrel"/>
</dbReference>
<evidence type="ECO:0000259" key="2">
    <source>
        <dbReference type="PROSITE" id="PS51502"/>
    </source>
</evidence>
<accession>A0ABV3DCT8</accession>
<gene>
    <name evidence="3" type="ORF">AB0C36_08695</name>
</gene>
<feature type="domain" description="Stress-response A/B barrel" evidence="2">
    <location>
        <begin position="67"/>
        <end position="167"/>
    </location>
</feature>
<comment type="caution">
    <text evidence="3">The sequence shown here is derived from an EMBL/GenBank/DDBJ whole genome shotgun (WGS) entry which is preliminary data.</text>
</comment>
<dbReference type="InterPro" id="IPR013097">
    <property type="entry name" value="Dabb"/>
</dbReference>
<evidence type="ECO:0000313" key="4">
    <source>
        <dbReference type="Proteomes" id="UP001551482"/>
    </source>
</evidence>